<dbReference type="InterPro" id="IPR050330">
    <property type="entry name" value="Bact_OuterMem_StrucFunc"/>
</dbReference>
<dbReference type="EMBL" id="QORE01000219">
    <property type="protein sequence ID" value="RCI75171.1"/>
    <property type="molecule type" value="Genomic_DNA"/>
</dbReference>
<evidence type="ECO:0000313" key="13">
    <source>
        <dbReference type="Proteomes" id="UP000284767"/>
    </source>
</evidence>
<dbReference type="RefSeq" id="WP_003082254.1">
    <property type="nucleotide sequence ID" value="NZ_AP014839.1"/>
</dbReference>
<evidence type="ECO:0000256" key="1">
    <source>
        <dbReference type="ARBA" id="ARBA00004442"/>
    </source>
</evidence>
<evidence type="ECO:0000313" key="11">
    <source>
        <dbReference type="Proteomes" id="UP000194857"/>
    </source>
</evidence>
<dbReference type="Proteomes" id="UP000284767">
    <property type="component" value="Unassembled WGS sequence"/>
</dbReference>
<comment type="subcellular location">
    <subcellularLocation>
        <location evidence="1">Cell outer membrane</location>
    </subcellularLocation>
</comment>
<evidence type="ECO:0000313" key="6">
    <source>
        <dbReference type="EMBL" id="CRP95416.1"/>
    </source>
</evidence>
<feature type="chain" id="PRO_5015028056" evidence="4">
    <location>
        <begin position="27"/>
        <end position="168"/>
    </location>
</feature>
<dbReference type="EMBL" id="NSNE01000012">
    <property type="protein sequence ID" value="RPM12156.1"/>
    <property type="molecule type" value="Genomic_DNA"/>
</dbReference>
<reference evidence="9 13" key="6">
    <citation type="submission" date="2019-01" db="EMBL/GenBank/DDBJ databases">
        <title>The Pseudomonas aeruginosa pan-genome provides new insights on its population structure, horizontal gene transfer and pathogenicity.</title>
        <authorList>
            <person name="Freschi L."/>
            <person name="Vincent A.T."/>
            <person name="Jeukens J."/>
            <person name="Emond-Rheault J.-G."/>
            <person name="Kukavica-Ibrulj I."/>
            <person name="Dupont M.-J."/>
            <person name="Charette S.J."/>
            <person name="Boyle B."/>
            <person name="Levesque R.C."/>
        </authorList>
    </citation>
    <scope>NUCLEOTIDE SEQUENCE [LARGE SCALE GENOMIC DNA]</scope>
    <source>
        <strain evidence="9 13">PA-W36</strain>
    </source>
</reference>
<reference evidence="10" key="2">
    <citation type="submission" date="2015-06" db="EMBL/GenBank/DDBJ databases">
        <authorList>
            <person name="Radhakrishnan Rajesh"/>
            <person name="Underwood Anthony"/>
            <person name="Al-Shahib Ali"/>
        </authorList>
    </citation>
    <scope>NUCLEOTIDE SEQUENCE [LARGE SCALE GENOMIC DNA]</scope>
    <source>
        <strain evidence="10">P19_London_7_VIM_2_05_10</strain>
    </source>
</reference>
<dbReference type="Proteomes" id="UP000253594">
    <property type="component" value="Unassembled WGS sequence"/>
</dbReference>
<dbReference type="PRINTS" id="PR01021">
    <property type="entry name" value="OMPADOMAIN"/>
</dbReference>
<dbReference type="OMA" id="TDEGWAF"/>
<dbReference type="InterPro" id="IPR036737">
    <property type="entry name" value="OmpA-like_sf"/>
</dbReference>
<dbReference type="PANTHER" id="PTHR30329:SF17">
    <property type="entry name" value="LIPOPROTEIN YFIB-RELATED"/>
    <property type="match status" value="1"/>
</dbReference>
<keyword evidence="6" id="KW-0560">Oxidoreductase</keyword>
<evidence type="ECO:0000313" key="12">
    <source>
        <dbReference type="Proteomes" id="UP000253594"/>
    </source>
</evidence>
<sequence length="168" mass="18410">MLPQRLHPSRLLALALFSLVLGLAGCQTKPPQTGLSAEQIAVLQEQGFELRDEGWEFGMSSKVLFGNNLDRLNPDSRNTLTKIARALLAVDIDKVRLEGHTDNYGDEGYNQKLSERRAESVAAVFREAGMPAANIEVRGLGMSKPVADNKTRAGRSENRRVAIIVPAE</sequence>
<dbReference type="EC" id="1.97.1.12" evidence="6"/>
<dbReference type="GO" id="GO:0016491">
    <property type="term" value="F:oxidoreductase activity"/>
    <property type="evidence" value="ECO:0007669"/>
    <property type="project" value="UniProtKB-KW"/>
</dbReference>
<dbReference type="AlphaFoldDB" id="A0A072ZMM0"/>
<evidence type="ECO:0000313" key="8">
    <source>
        <dbReference type="EMBL" id="RCI75171.1"/>
    </source>
</evidence>
<dbReference type="Proteomes" id="UP000045039">
    <property type="component" value="Unassembled WGS sequence"/>
</dbReference>
<dbReference type="CDD" id="cd07185">
    <property type="entry name" value="OmpA_C-like"/>
    <property type="match status" value="1"/>
</dbReference>
<dbReference type="EMBL" id="CVVU01000256">
    <property type="protein sequence ID" value="CRP95416.1"/>
    <property type="molecule type" value="Genomic_DNA"/>
</dbReference>
<dbReference type="eggNOG" id="COG2885">
    <property type="taxonomic scope" value="Bacteria"/>
</dbReference>
<evidence type="ECO:0000313" key="7">
    <source>
        <dbReference type="EMBL" id="OTI63939.1"/>
    </source>
</evidence>
<dbReference type="PROSITE" id="PS51123">
    <property type="entry name" value="OMPA_2"/>
    <property type="match status" value="1"/>
</dbReference>
<reference evidence="7 11" key="3">
    <citation type="submission" date="2017-05" db="EMBL/GenBank/DDBJ databases">
        <authorList>
            <person name="Song R."/>
            <person name="Chenine A.L."/>
            <person name="Ruprecht R.M."/>
        </authorList>
    </citation>
    <scope>NUCLEOTIDE SEQUENCE [LARGE SCALE GENOMIC DNA]</scope>
    <source>
        <strain evidence="7 11">S567_C10_BS</strain>
    </source>
</reference>
<evidence type="ECO:0000256" key="3">
    <source>
        <dbReference type="PROSITE-ProRule" id="PRU00473"/>
    </source>
</evidence>
<dbReference type="PROSITE" id="PS51257">
    <property type="entry name" value="PROKAR_LIPOPROTEIN"/>
    <property type="match status" value="1"/>
</dbReference>
<evidence type="ECO:0000259" key="5">
    <source>
        <dbReference type="PROSITE" id="PS51123"/>
    </source>
</evidence>
<dbReference type="InterPro" id="IPR006664">
    <property type="entry name" value="OMP_bac"/>
</dbReference>
<dbReference type="GO" id="GO:0009279">
    <property type="term" value="C:cell outer membrane"/>
    <property type="evidence" value="ECO:0007669"/>
    <property type="project" value="UniProtKB-SubCell"/>
</dbReference>
<evidence type="ECO:0000313" key="9">
    <source>
        <dbReference type="EMBL" id="RPM12156.1"/>
    </source>
</evidence>
<evidence type="ECO:0000256" key="4">
    <source>
        <dbReference type="SAM" id="SignalP"/>
    </source>
</evidence>
<reference evidence="6" key="1">
    <citation type="submission" date="2015-06" db="EMBL/GenBank/DDBJ databases">
        <authorList>
            <person name="Radhakrishnan R."/>
            <person name="Underwood A."/>
            <person name="Al-Shahib A."/>
        </authorList>
    </citation>
    <scope>NUCLEOTIDE SEQUENCE</scope>
    <source>
        <strain evidence="6">P19_London_7_VIM_2_05_10</strain>
    </source>
</reference>
<proteinExistence type="predicted"/>
<comment type="caution">
    <text evidence="6">The sequence shown here is derived from an EMBL/GenBank/DDBJ whole genome shotgun (WGS) entry which is preliminary data.</text>
</comment>
<dbReference type="Proteomes" id="UP000194857">
    <property type="component" value="Unassembled WGS sequence"/>
</dbReference>
<reference evidence="9 13" key="4">
    <citation type="submission" date="2017-08" db="EMBL/GenBank/DDBJ databases">
        <authorList>
            <person name="Feschi L."/>
            <person name="Jeukens J."/>
            <person name="Emond-Rheault J.-G."/>
            <person name="Kukavica-Ibrulj I."/>
            <person name="Boyle B."/>
            <person name="Levesque R.C."/>
        </authorList>
    </citation>
    <scope>NUCLEOTIDE SEQUENCE [LARGE SCALE GENOMIC DNA]</scope>
    <source>
        <strain evidence="9 13">PA-W36</strain>
    </source>
</reference>
<dbReference type="SMR" id="A0A072ZMM0"/>
<dbReference type="Pfam" id="PF00691">
    <property type="entry name" value="OmpA"/>
    <property type="match status" value="1"/>
</dbReference>
<name>A0A072ZMM0_PSEAI</name>
<dbReference type="InterPro" id="IPR006665">
    <property type="entry name" value="OmpA-like"/>
</dbReference>
<evidence type="ECO:0000256" key="2">
    <source>
        <dbReference type="ARBA" id="ARBA00023136"/>
    </source>
</evidence>
<dbReference type="SUPFAM" id="SSF103088">
    <property type="entry name" value="OmpA-like"/>
    <property type="match status" value="1"/>
</dbReference>
<protein>
    <submittedName>
        <fullName evidence="8">OmpA family protein</fullName>
    </submittedName>
    <submittedName>
        <fullName evidence="6">Photosystem I P700 chlorophyll a apoprotein A2</fullName>
        <ecNumber evidence="6">1.97.1.12</ecNumber>
    </submittedName>
</protein>
<dbReference type="PANTHER" id="PTHR30329">
    <property type="entry name" value="STATOR ELEMENT OF FLAGELLAR MOTOR COMPLEX"/>
    <property type="match status" value="1"/>
</dbReference>
<dbReference type="Gene3D" id="3.30.1330.60">
    <property type="entry name" value="OmpA-like domain"/>
    <property type="match status" value="1"/>
</dbReference>
<accession>A0A072ZMM0</accession>
<organism evidence="6 10">
    <name type="scientific">Pseudomonas aeruginosa</name>
    <dbReference type="NCBI Taxonomy" id="287"/>
    <lineage>
        <taxon>Bacteria</taxon>
        <taxon>Pseudomonadati</taxon>
        <taxon>Pseudomonadota</taxon>
        <taxon>Gammaproteobacteria</taxon>
        <taxon>Pseudomonadales</taxon>
        <taxon>Pseudomonadaceae</taxon>
        <taxon>Pseudomonas</taxon>
    </lineage>
</organism>
<gene>
    <name evidence="6" type="primary">psaB</name>
    <name evidence="7" type="ORF">CAZ10_06880</name>
    <name evidence="8" type="ORF">DT376_09030</name>
    <name evidence="9" type="ORF">IPC1295_19900</name>
    <name evidence="6" type="ORF">PAERUG_P19_London_7_VIM_2_05_10_06145</name>
</gene>
<dbReference type="EMBL" id="NFFZ01000003">
    <property type="protein sequence ID" value="OTI63939.1"/>
    <property type="molecule type" value="Genomic_DNA"/>
</dbReference>
<feature type="domain" description="OmpA-like" evidence="5">
    <location>
        <begin position="53"/>
        <end position="168"/>
    </location>
</feature>
<feature type="signal peptide" evidence="4">
    <location>
        <begin position="1"/>
        <end position="26"/>
    </location>
</feature>
<reference evidence="8 12" key="5">
    <citation type="submission" date="2018-07" db="EMBL/GenBank/DDBJ databases">
        <title>Mechanisms of high-level aminoglycoside resistance among Gram-negative pathogens in Brazil.</title>
        <authorList>
            <person name="Ballaben A.S."/>
            <person name="Darini A.L.C."/>
            <person name="Doi Y."/>
        </authorList>
    </citation>
    <scope>NUCLEOTIDE SEQUENCE [LARGE SCALE GENOMIC DNA]</scope>
    <source>
        <strain evidence="8 12">B2-305</strain>
    </source>
</reference>
<evidence type="ECO:0000313" key="10">
    <source>
        <dbReference type="Proteomes" id="UP000045039"/>
    </source>
</evidence>
<keyword evidence="4" id="KW-0732">Signal</keyword>
<accession>A0A1S1C4I7</accession>
<keyword evidence="2 3" id="KW-0472">Membrane</keyword>